<dbReference type="PANTHER" id="PTHR13871">
    <property type="entry name" value="THIOREDOXIN"/>
    <property type="match status" value="1"/>
</dbReference>
<dbReference type="Gene3D" id="3.40.30.10">
    <property type="entry name" value="Glutaredoxin"/>
    <property type="match status" value="1"/>
</dbReference>
<evidence type="ECO:0000256" key="3">
    <source>
        <dbReference type="ARBA" id="ARBA00023002"/>
    </source>
</evidence>
<dbReference type="InterPro" id="IPR036249">
    <property type="entry name" value="Thioredoxin-like_sf"/>
</dbReference>
<dbReference type="EMBL" id="GG662813">
    <property type="protein sequence ID" value="EAR89724.1"/>
    <property type="molecule type" value="Genomic_DNA"/>
</dbReference>
<evidence type="ECO:0000256" key="1">
    <source>
        <dbReference type="ARBA" id="ARBA00012612"/>
    </source>
</evidence>
<dbReference type="InterPro" id="IPR052259">
    <property type="entry name" value="Nucleoredoxin-like"/>
</dbReference>
<comment type="catalytic activity">
    <reaction evidence="6">
        <text>[protein]-dithiol + NADP(+) = [protein]-disulfide + NADPH + H(+)</text>
        <dbReference type="Rhea" id="RHEA:18753"/>
        <dbReference type="Rhea" id="RHEA-COMP:10593"/>
        <dbReference type="Rhea" id="RHEA-COMP:10594"/>
        <dbReference type="ChEBI" id="CHEBI:15378"/>
        <dbReference type="ChEBI" id="CHEBI:29950"/>
        <dbReference type="ChEBI" id="CHEBI:50058"/>
        <dbReference type="ChEBI" id="CHEBI:57783"/>
        <dbReference type="ChEBI" id="CHEBI:58349"/>
        <dbReference type="EC" id="1.8.1.8"/>
    </reaction>
</comment>
<feature type="domain" description="Thioredoxin-like fold" evidence="7">
    <location>
        <begin position="24"/>
        <end position="117"/>
    </location>
</feature>
<evidence type="ECO:0000256" key="5">
    <source>
        <dbReference type="ARBA" id="ARBA00047388"/>
    </source>
</evidence>
<dbReference type="HOGENOM" id="CLU_116457_1_1_1"/>
<dbReference type="OrthoDB" id="409136at2759"/>
<evidence type="ECO:0000313" key="9">
    <source>
        <dbReference type="Proteomes" id="UP000009168"/>
    </source>
</evidence>
<keyword evidence="3" id="KW-0560">Oxidoreductase</keyword>
<evidence type="ECO:0000256" key="2">
    <source>
        <dbReference type="ARBA" id="ARBA00022737"/>
    </source>
</evidence>
<accession>Q22WR8</accession>
<evidence type="ECO:0000256" key="4">
    <source>
        <dbReference type="ARBA" id="ARBA00023027"/>
    </source>
</evidence>
<dbReference type="OMA" id="VYIGANW"/>
<comment type="catalytic activity">
    <reaction evidence="5">
        <text>[protein]-dithiol + NAD(+) = [protein]-disulfide + NADH + H(+)</text>
        <dbReference type="Rhea" id="RHEA:18749"/>
        <dbReference type="Rhea" id="RHEA-COMP:10593"/>
        <dbReference type="Rhea" id="RHEA-COMP:10594"/>
        <dbReference type="ChEBI" id="CHEBI:15378"/>
        <dbReference type="ChEBI" id="CHEBI:29950"/>
        <dbReference type="ChEBI" id="CHEBI:50058"/>
        <dbReference type="ChEBI" id="CHEBI:57540"/>
        <dbReference type="ChEBI" id="CHEBI:57945"/>
        <dbReference type="EC" id="1.8.1.8"/>
    </reaction>
</comment>
<dbReference type="KEGG" id="tet:TTHERM_00974160"/>
<dbReference type="eggNOG" id="KOG2501">
    <property type="taxonomic scope" value="Eukaryota"/>
</dbReference>
<evidence type="ECO:0000256" key="6">
    <source>
        <dbReference type="ARBA" id="ARBA00047804"/>
    </source>
</evidence>
<dbReference type="SUPFAM" id="SSF52833">
    <property type="entry name" value="Thioredoxin-like"/>
    <property type="match status" value="1"/>
</dbReference>
<dbReference type="Proteomes" id="UP000009168">
    <property type="component" value="Unassembled WGS sequence"/>
</dbReference>
<dbReference type="GO" id="GO:0047134">
    <property type="term" value="F:protein-disulfide reductase [NAD(P)H] activity"/>
    <property type="evidence" value="ECO:0007669"/>
    <property type="project" value="UniProtKB-EC"/>
</dbReference>
<dbReference type="InterPro" id="IPR012336">
    <property type="entry name" value="Thioredoxin-like_fold"/>
</dbReference>
<keyword evidence="9" id="KW-1185">Reference proteome</keyword>
<evidence type="ECO:0000259" key="7">
    <source>
        <dbReference type="Pfam" id="PF13905"/>
    </source>
</evidence>
<evidence type="ECO:0000313" key="8">
    <source>
        <dbReference type="EMBL" id="EAR89724.1"/>
    </source>
</evidence>
<protein>
    <recommendedName>
        <fullName evidence="1">protein-disulfide reductase</fullName>
        <ecNumber evidence="1">1.8.1.8</ecNumber>
    </recommendedName>
</protein>
<dbReference type="GeneID" id="7844426"/>
<dbReference type="RefSeq" id="XP_001009969.1">
    <property type="nucleotide sequence ID" value="XM_001009969.1"/>
</dbReference>
<proteinExistence type="predicted"/>
<organism evidence="8 9">
    <name type="scientific">Tetrahymena thermophila (strain SB210)</name>
    <dbReference type="NCBI Taxonomy" id="312017"/>
    <lineage>
        <taxon>Eukaryota</taxon>
        <taxon>Sar</taxon>
        <taxon>Alveolata</taxon>
        <taxon>Ciliophora</taxon>
        <taxon>Intramacronucleata</taxon>
        <taxon>Oligohymenophorea</taxon>
        <taxon>Hymenostomatida</taxon>
        <taxon>Tetrahymenina</taxon>
        <taxon>Tetrahymenidae</taxon>
        <taxon>Tetrahymena</taxon>
    </lineage>
</organism>
<gene>
    <name evidence="8" type="ORF">TTHERM_00974160</name>
</gene>
<sequence length="146" mass="17043">MEKFGATFINKDGHTDGTLLKEAKIVGLLFGADYCEPFNRFLPNLTDFYNNVNADEKVFEILYFPFDQKASQFHEYFQDLPWLSYEFKDANKIKMYLEYKQYIQGIPCLIIINPDDGSVLTKNGRGQIEKQGIEAFENWQNILSMK</sequence>
<keyword evidence="2" id="KW-0677">Repeat</keyword>
<reference evidence="9" key="1">
    <citation type="journal article" date="2006" name="PLoS Biol.">
        <title>Macronuclear genome sequence of the ciliate Tetrahymena thermophila, a model eukaryote.</title>
        <authorList>
            <person name="Eisen J.A."/>
            <person name="Coyne R.S."/>
            <person name="Wu M."/>
            <person name="Wu D."/>
            <person name="Thiagarajan M."/>
            <person name="Wortman J.R."/>
            <person name="Badger J.H."/>
            <person name="Ren Q."/>
            <person name="Amedeo P."/>
            <person name="Jones K.M."/>
            <person name="Tallon L.J."/>
            <person name="Delcher A.L."/>
            <person name="Salzberg S.L."/>
            <person name="Silva J.C."/>
            <person name="Haas B.J."/>
            <person name="Majoros W.H."/>
            <person name="Farzad M."/>
            <person name="Carlton J.M."/>
            <person name="Smith R.K. Jr."/>
            <person name="Garg J."/>
            <person name="Pearlman R.E."/>
            <person name="Karrer K.M."/>
            <person name="Sun L."/>
            <person name="Manning G."/>
            <person name="Elde N.C."/>
            <person name="Turkewitz A.P."/>
            <person name="Asai D.J."/>
            <person name="Wilkes D.E."/>
            <person name="Wang Y."/>
            <person name="Cai H."/>
            <person name="Collins K."/>
            <person name="Stewart B.A."/>
            <person name="Lee S.R."/>
            <person name="Wilamowska K."/>
            <person name="Weinberg Z."/>
            <person name="Ruzzo W.L."/>
            <person name="Wloga D."/>
            <person name="Gaertig J."/>
            <person name="Frankel J."/>
            <person name="Tsao C.-C."/>
            <person name="Gorovsky M.A."/>
            <person name="Keeling P.J."/>
            <person name="Waller R.F."/>
            <person name="Patron N.J."/>
            <person name="Cherry J.M."/>
            <person name="Stover N.A."/>
            <person name="Krieger C.J."/>
            <person name="del Toro C."/>
            <person name="Ryder H.F."/>
            <person name="Williamson S.C."/>
            <person name="Barbeau R.A."/>
            <person name="Hamilton E.P."/>
            <person name="Orias E."/>
        </authorList>
    </citation>
    <scope>NUCLEOTIDE SEQUENCE [LARGE SCALE GENOMIC DNA]</scope>
    <source>
        <strain evidence="9">SB210</strain>
    </source>
</reference>
<dbReference type="InParanoid" id="Q22WR8"/>
<name>Q22WR8_TETTS</name>
<keyword evidence="4" id="KW-0520">NAD</keyword>
<dbReference type="EC" id="1.8.1.8" evidence="1"/>
<dbReference type="AlphaFoldDB" id="Q22WR8"/>
<dbReference type="PANTHER" id="PTHR13871:SF96">
    <property type="entry name" value="THIOREDOXIN DOMAIN-CONTAINING PROTEIN"/>
    <property type="match status" value="1"/>
</dbReference>
<dbReference type="Pfam" id="PF13905">
    <property type="entry name" value="Thioredoxin_8"/>
    <property type="match status" value="1"/>
</dbReference>